<feature type="compositionally biased region" description="Polar residues" evidence="1">
    <location>
        <begin position="40"/>
        <end position="49"/>
    </location>
</feature>
<accession>A0AAE0L6Y5</accession>
<dbReference type="Proteomes" id="UP001190700">
    <property type="component" value="Unassembled WGS sequence"/>
</dbReference>
<keyword evidence="3" id="KW-1185">Reference proteome</keyword>
<evidence type="ECO:0000256" key="1">
    <source>
        <dbReference type="SAM" id="MobiDB-lite"/>
    </source>
</evidence>
<evidence type="ECO:0000313" key="3">
    <source>
        <dbReference type="Proteomes" id="UP001190700"/>
    </source>
</evidence>
<feature type="region of interest" description="Disordered" evidence="1">
    <location>
        <begin position="36"/>
        <end position="126"/>
    </location>
</feature>
<evidence type="ECO:0000313" key="2">
    <source>
        <dbReference type="EMBL" id="KAK3274353.1"/>
    </source>
</evidence>
<comment type="caution">
    <text evidence="2">The sequence shown here is derived from an EMBL/GenBank/DDBJ whole genome shotgun (WGS) entry which is preliminary data.</text>
</comment>
<dbReference type="EMBL" id="LGRX02007775">
    <property type="protein sequence ID" value="KAK3274353.1"/>
    <property type="molecule type" value="Genomic_DNA"/>
</dbReference>
<sequence>MDADPLLVRKREQKQPYSLESYTALTHVDAEGGWEDENALLSTRSQTLDPSPPNVERGNDAGSPRAVRRKEWWGGPGTPPRTPSSVLSSKLPPITRRNSSAGAPKPPKAPRTPKLPGFRAPRVGPSKPCTPVVTLECQLLSKEPSEQLVVKPEAFHVPVKQPVKVASFMKQNRAARSARSGRFNWRFCESRRPISRQQTGMIPVPPGAVVKHNVAVQACPLPWTRYYFSSDDFAEEPGIGNCFFQHFDVIKQEHSDDGAWSNPTKEINLITNDIPKQFTDAFFSVYYSHHVTAFDSEEWLRSRKLDFARMLTNQDYNDNLSSDDGVKLEGFCKMVLGLRSRTVQDAAPLAELRHGLLEYLASILGSADSLLRDRFKEERRNIVSEMNNFCAHQRKAIELKCEVTLEAVQRLRKKSNAHGAACLWRNKTVRSKQRCHNEKFRNLENMYGKLSVKQTNTQAELNQACENVAKWRDRCKALEIALTQSIEYGDEQASFVQKSEKQKEAMVAEMNELLPLAREGRRARHLIRKAEEEHEENLKLKMLYMSKMAREKEQSEAEMQNAQEGALKDLRLLRLELAGQHAVNTFTLESELPKKSSAPTMKRERSTRAPSQWSPAGKGAGADGAGAEGCFRHAQIHEAQKLVQEPVKVSTQVLEVLSKEHNVVLPKTMLDSLACINELSTEFTAQQGMPSKNVEVLIRRQMKELEVASQQWVEIGNQIGHVPSETTDEEDGQDTQLQTLCKHMDQAIEDMDFHLGQAQEAAIQMQQEEMEDEFLPQIIDNVRTSHLSLA</sequence>
<gene>
    <name evidence="2" type="ORF">CYMTET_17460</name>
</gene>
<organism evidence="2 3">
    <name type="scientific">Cymbomonas tetramitiformis</name>
    <dbReference type="NCBI Taxonomy" id="36881"/>
    <lineage>
        <taxon>Eukaryota</taxon>
        <taxon>Viridiplantae</taxon>
        <taxon>Chlorophyta</taxon>
        <taxon>Pyramimonadophyceae</taxon>
        <taxon>Pyramimonadales</taxon>
        <taxon>Pyramimonadaceae</taxon>
        <taxon>Cymbomonas</taxon>
    </lineage>
</organism>
<reference evidence="2 3" key="1">
    <citation type="journal article" date="2015" name="Genome Biol. Evol.">
        <title>Comparative Genomics of a Bacterivorous Green Alga Reveals Evolutionary Causalities and Consequences of Phago-Mixotrophic Mode of Nutrition.</title>
        <authorList>
            <person name="Burns J.A."/>
            <person name="Paasch A."/>
            <person name="Narechania A."/>
            <person name="Kim E."/>
        </authorList>
    </citation>
    <scope>NUCLEOTIDE SEQUENCE [LARGE SCALE GENOMIC DNA]</scope>
    <source>
        <strain evidence="2 3">PLY_AMNH</strain>
    </source>
</reference>
<dbReference type="AlphaFoldDB" id="A0AAE0L6Y5"/>
<feature type="region of interest" description="Disordered" evidence="1">
    <location>
        <begin position="591"/>
        <end position="625"/>
    </location>
</feature>
<protein>
    <submittedName>
        <fullName evidence="2">Uncharacterized protein</fullName>
    </submittedName>
</protein>
<name>A0AAE0L6Y5_9CHLO</name>
<proteinExistence type="predicted"/>